<protein>
    <submittedName>
        <fullName evidence="2">18398_t:CDS:1</fullName>
    </submittedName>
</protein>
<feature type="non-terminal residue" evidence="2">
    <location>
        <position position="205"/>
    </location>
</feature>
<evidence type="ECO:0000313" key="2">
    <source>
        <dbReference type="EMBL" id="CAG8823971.1"/>
    </source>
</evidence>
<proteinExistence type="predicted"/>
<accession>A0ABN7WAP5</accession>
<feature type="region of interest" description="Disordered" evidence="1">
    <location>
        <begin position="58"/>
        <end position="87"/>
    </location>
</feature>
<organism evidence="2 3">
    <name type="scientific">Gigaspora margarita</name>
    <dbReference type="NCBI Taxonomy" id="4874"/>
    <lineage>
        <taxon>Eukaryota</taxon>
        <taxon>Fungi</taxon>
        <taxon>Fungi incertae sedis</taxon>
        <taxon>Mucoromycota</taxon>
        <taxon>Glomeromycotina</taxon>
        <taxon>Glomeromycetes</taxon>
        <taxon>Diversisporales</taxon>
        <taxon>Gigasporaceae</taxon>
        <taxon>Gigaspora</taxon>
    </lineage>
</organism>
<gene>
    <name evidence="2" type="ORF">GMARGA_LOCUS28461</name>
</gene>
<name>A0ABN7WAP5_GIGMA</name>
<sequence>MFLSGLRRKTPTFVAVSEPENLEEAIIGAIGIEEELRTLTKKIEQSVLNYAALNDKRPREFHGKNRGKNEKGQDKQKVLKKESEEKSKASHYVEVNALKKIVQGKPESRWKNRLRGRKNLGLQPGVNGEETPYEMKDVTPIKKSRRKCELFMINKLCPYNVAKDIMNALANITIRQILQYANQRGLLARALRRPLPLMQEATYIR</sequence>
<evidence type="ECO:0000256" key="1">
    <source>
        <dbReference type="SAM" id="MobiDB-lite"/>
    </source>
</evidence>
<dbReference type="EMBL" id="CAJVQB010036460">
    <property type="protein sequence ID" value="CAG8823971.1"/>
    <property type="molecule type" value="Genomic_DNA"/>
</dbReference>
<comment type="caution">
    <text evidence="2">The sequence shown here is derived from an EMBL/GenBank/DDBJ whole genome shotgun (WGS) entry which is preliminary data.</text>
</comment>
<keyword evidence="3" id="KW-1185">Reference proteome</keyword>
<dbReference type="Proteomes" id="UP000789901">
    <property type="component" value="Unassembled WGS sequence"/>
</dbReference>
<reference evidence="2 3" key="1">
    <citation type="submission" date="2021-06" db="EMBL/GenBank/DDBJ databases">
        <authorList>
            <person name="Kallberg Y."/>
            <person name="Tangrot J."/>
            <person name="Rosling A."/>
        </authorList>
    </citation>
    <scope>NUCLEOTIDE SEQUENCE [LARGE SCALE GENOMIC DNA]</scope>
    <source>
        <strain evidence="2 3">120-4 pot B 10/14</strain>
    </source>
</reference>
<evidence type="ECO:0000313" key="3">
    <source>
        <dbReference type="Proteomes" id="UP000789901"/>
    </source>
</evidence>